<comment type="similarity">
    <text evidence="2">Belongs to the drug/metabolite transporter (DMT) superfamily. 10 TMS drug/metabolite exporter (DME) (TC 2.A.7.3) family.</text>
</comment>
<dbReference type="OrthoDB" id="8478503at2"/>
<dbReference type="InterPro" id="IPR000620">
    <property type="entry name" value="EamA_dom"/>
</dbReference>
<dbReference type="SUPFAM" id="SSF103481">
    <property type="entry name" value="Multidrug resistance efflux transporter EmrE"/>
    <property type="match status" value="2"/>
</dbReference>
<gene>
    <name evidence="8" type="ORF">FJU11_06190</name>
</gene>
<evidence type="ECO:0000313" key="9">
    <source>
        <dbReference type="Proteomes" id="UP000320314"/>
    </source>
</evidence>
<dbReference type="GO" id="GO:0016020">
    <property type="term" value="C:membrane"/>
    <property type="evidence" value="ECO:0007669"/>
    <property type="project" value="UniProtKB-SubCell"/>
</dbReference>
<dbReference type="EMBL" id="VHLH01000008">
    <property type="protein sequence ID" value="TPW29972.1"/>
    <property type="molecule type" value="Genomic_DNA"/>
</dbReference>
<comment type="subcellular location">
    <subcellularLocation>
        <location evidence="1">Membrane</location>
        <topology evidence="1">Multi-pass membrane protein</topology>
    </subcellularLocation>
</comment>
<feature type="transmembrane region" description="Helical" evidence="6">
    <location>
        <begin position="82"/>
        <end position="101"/>
    </location>
</feature>
<feature type="transmembrane region" description="Helical" evidence="6">
    <location>
        <begin position="201"/>
        <end position="218"/>
    </location>
</feature>
<reference evidence="8 9" key="1">
    <citation type="submission" date="2019-06" db="EMBL/GenBank/DDBJ databases">
        <authorList>
            <person name="Li M."/>
        </authorList>
    </citation>
    <scope>NUCLEOTIDE SEQUENCE [LARGE SCALE GENOMIC DNA]</scope>
    <source>
        <strain evidence="8 9">BGMRC6574</strain>
    </source>
</reference>
<feature type="transmembrane region" description="Helical" evidence="6">
    <location>
        <begin position="255"/>
        <end position="273"/>
    </location>
</feature>
<organism evidence="8 9">
    <name type="scientific">Pararhizobium mangrovi</name>
    <dbReference type="NCBI Taxonomy" id="2590452"/>
    <lineage>
        <taxon>Bacteria</taxon>
        <taxon>Pseudomonadati</taxon>
        <taxon>Pseudomonadota</taxon>
        <taxon>Alphaproteobacteria</taxon>
        <taxon>Hyphomicrobiales</taxon>
        <taxon>Rhizobiaceae</taxon>
        <taxon>Rhizobium/Agrobacterium group</taxon>
        <taxon>Pararhizobium</taxon>
    </lineage>
</organism>
<dbReference type="PANTHER" id="PTHR22911:SF6">
    <property type="entry name" value="SOLUTE CARRIER FAMILY 35 MEMBER G1"/>
    <property type="match status" value="1"/>
</dbReference>
<name>A0A506U6F1_9HYPH</name>
<keyword evidence="3 6" id="KW-0812">Transmembrane</keyword>
<evidence type="ECO:0000256" key="3">
    <source>
        <dbReference type="ARBA" id="ARBA00022692"/>
    </source>
</evidence>
<dbReference type="InterPro" id="IPR037185">
    <property type="entry name" value="EmrE-like"/>
</dbReference>
<protein>
    <submittedName>
        <fullName evidence="8">DMT family transporter</fullName>
    </submittedName>
</protein>
<evidence type="ECO:0000256" key="4">
    <source>
        <dbReference type="ARBA" id="ARBA00022989"/>
    </source>
</evidence>
<evidence type="ECO:0000259" key="7">
    <source>
        <dbReference type="Pfam" id="PF00892"/>
    </source>
</evidence>
<feature type="transmembrane region" description="Helical" evidence="6">
    <location>
        <begin position="110"/>
        <end position="129"/>
    </location>
</feature>
<feature type="transmembrane region" description="Helical" evidence="6">
    <location>
        <begin position="141"/>
        <end position="161"/>
    </location>
</feature>
<keyword evidence="4 6" id="KW-1133">Transmembrane helix</keyword>
<feature type="transmembrane region" description="Helical" evidence="6">
    <location>
        <begin position="230"/>
        <end position="249"/>
    </location>
</feature>
<evidence type="ECO:0000313" key="8">
    <source>
        <dbReference type="EMBL" id="TPW29972.1"/>
    </source>
</evidence>
<evidence type="ECO:0000256" key="1">
    <source>
        <dbReference type="ARBA" id="ARBA00004141"/>
    </source>
</evidence>
<comment type="caution">
    <text evidence="8">The sequence shown here is derived from an EMBL/GenBank/DDBJ whole genome shotgun (WGS) entry which is preliminary data.</text>
</comment>
<evidence type="ECO:0000256" key="5">
    <source>
        <dbReference type="ARBA" id="ARBA00023136"/>
    </source>
</evidence>
<proteinExistence type="inferred from homology"/>
<sequence length="293" mass="31131">MAFVVMATCIKAGGIGVPPGQIVFFRSAFAILPILIWLAVHHELGGVLRTRRFGLHLVRGIVGMASMGFNFYGITLLPLPDAIAIGYAKPLIAVILAVVFLSERVRIHRWTAVVAGLTGVMIICWPRLTLFDEGGLGKMEAIGVVFVLASASSAAVTIMLVRRLIATERTPTVVLYLSIIAMIGGLATMPFGWAALDARDVALLVAAGLFGGVGQMLLTQSYRFADVSTVAPFEYASILFAVAIGYGIFGTVPQPTMLVGTGIVVSAGIYLIFRERKLNAARLEARRAIGPSG</sequence>
<keyword evidence="9" id="KW-1185">Reference proteome</keyword>
<dbReference type="PANTHER" id="PTHR22911">
    <property type="entry name" value="ACYL-MALONYL CONDENSING ENZYME-RELATED"/>
    <property type="match status" value="1"/>
</dbReference>
<accession>A0A506U6F1</accession>
<feature type="transmembrane region" description="Helical" evidence="6">
    <location>
        <begin position="173"/>
        <end position="195"/>
    </location>
</feature>
<dbReference type="Pfam" id="PF00892">
    <property type="entry name" value="EamA"/>
    <property type="match status" value="2"/>
</dbReference>
<feature type="domain" description="EamA" evidence="7">
    <location>
        <begin position="4"/>
        <end position="123"/>
    </location>
</feature>
<evidence type="ECO:0000256" key="6">
    <source>
        <dbReference type="SAM" id="Phobius"/>
    </source>
</evidence>
<dbReference type="Proteomes" id="UP000320314">
    <property type="component" value="Unassembled WGS sequence"/>
</dbReference>
<evidence type="ECO:0000256" key="2">
    <source>
        <dbReference type="ARBA" id="ARBA00009853"/>
    </source>
</evidence>
<keyword evidence="5 6" id="KW-0472">Membrane</keyword>
<feature type="transmembrane region" description="Helical" evidence="6">
    <location>
        <begin position="24"/>
        <end position="41"/>
    </location>
</feature>
<feature type="transmembrane region" description="Helical" evidence="6">
    <location>
        <begin position="53"/>
        <end position="76"/>
    </location>
</feature>
<feature type="domain" description="EamA" evidence="7">
    <location>
        <begin position="142"/>
        <end position="273"/>
    </location>
</feature>
<dbReference type="AlphaFoldDB" id="A0A506U6F1"/>